<evidence type="ECO:0000313" key="2">
    <source>
        <dbReference type="Proteomes" id="UP000193922"/>
    </source>
</evidence>
<dbReference type="Proteomes" id="UP000193922">
    <property type="component" value="Unassembled WGS sequence"/>
</dbReference>
<gene>
    <name evidence="1" type="ORF">DL89DRAFT_289834</name>
</gene>
<evidence type="ECO:0000313" key="1">
    <source>
        <dbReference type="EMBL" id="ORX74226.1"/>
    </source>
</evidence>
<dbReference type="OrthoDB" id="521512at2759"/>
<name>A0A1Y1WM02_9FUNG</name>
<reference evidence="1 2" key="1">
    <citation type="submission" date="2016-07" db="EMBL/GenBank/DDBJ databases">
        <title>Pervasive Adenine N6-methylation of Active Genes in Fungi.</title>
        <authorList>
            <consortium name="DOE Joint Genome Institute"/>
            <person name="Mondo S.J."/>
            <person name="Dannebaum R.O."/>
            <person name="Kuo R.C."/>
            <person name="Labutti K."/>
            <person name="Haridas S."/>
            <person name="Kuo A."/>
            <person name="Salamov A."/>
            <person name="Ahrendt S.R."/>
            <person name="Lipzen A."/>
            <person name="Sullivan W."/>
            <person name="Andreopoulos W.B."/>
            <person name="Clum A."/>
            <person name="Lindquist E."/>
            <person name="Daum C."/>
            <person name="Ramamoorthy G.K."/>
            <person name="Gryganskyi A."/>
            <person name="Culley D."/>
            <person name="Magnuson J.K."/>
            <person name="James T.Y."/>
            <person name="O'Malley M.A."/>
            <person name="Stajich J.E."/>
            <person name="Spatafora J.W."/>
            <person name="Visel A."/>
            <person name="Grigoriev I.V."/>
        </authorList>
    </citation>
    <scope>NUCLEOTIDE SEQUENCE [LARGE SCALE GENOMIC DNA]</scope>
    <source>
        <strain evidence="1 2">ATCC 12442</strain>
    </source>
</reference>
<accession>A0A1Y1WM02</accession>
<comment type="caution">
    <text evidence="1">The sequence shown here is derived from an EMBL/GenBank/DDBJ whole genome shotgun (WGS) entry which is preliminary data.</text>
</comment>
<dbReference type="RefSeq" id="XP_040747437.1">
    <property type="nucleotide sequence ID" value="XM_040890008.1"/>
</dbReference>
<dbReference type="Gene3D" id="3.40.1360.10">
    <property type="match status" value="1"/>
</dbReference>
<protein>
    <recommendedName>
        <fullName evidence="3">Toprim domain-containing protein</fullName>
    </recommendedName>
</protein>
<dbReference type="EMBL" id="MCFD01000001">
    <property type="protein sequence ID" value="ORX74226.1"/>
    <property type="molecule type" value="Genomic_DNA"/>
</dbReference>
<dbReference type="InterPro" id="IPR036078">
    <property type="entry name" value="Spo11/TopoVI_A_sf"/>
</dbReference>
<proteinExistence type="predicted"/>
<dbReference type="GeneID" id="63806656"/>
<dbReference type="AlphaFoldDB" id="A0A1Y1WM02"/>
<dbReference type="SUPFAM" id="SSF56726">
    <property type="entry name" value="DNA topoisomerase IV, alpha subunit"/>
    <property type="match status" value="1"/>
</dbReference>
<organism evidence="1 2">
    <name type="scientific">Linderina pennispora</name>
    <dbReference type="NCBI Taxonomy" id="61395"/>
    <lineage>
        <taxon>Eukaryota</taxon>
        <taxon>Fungi</taxon>
        <taxon>Fungi incertae sedis</taxon>
        <taxon>Zoopagomycota</taxon>
        <taxon>Kickxellomycotina</taxon>
        <taxon>Kickxellomycetes</taxon>
        <taxon>Kickxellales</taxon>
        <taxon>Kickxellaceae</taxon>
        <taxon>Linderina</taxon>
    </lineage>
</organism>
<sequence>MFGDRLPIAVFVDSDPDGARIFQTYRDGGQSSKLPVKLPTAVAKMLYLGKKVELELVTQHRSTLLDYIGDVLGDRSCWL</sequence>
<dbReference type="GO" id="GO:0005694">
    <property type="term" value="C:chromosome"/>
    <property type="evidence" value="ECO:0007669"/>
    <property type="project" value="InterPro"/>
</dbReference>
<dbReference type="GO" id="GO:0003677">
    <property type="term" value="F:DNA binding"/>
    <property type="evidence" value="ECO:0007669"/>
    <property type="project" value="InterPro"/>
</dbReference>
<keyword evidence="2" id="KW-1185">Reference proteome</keyword>
<evidence type="ECO:0008006" key="3">
    <source>
        <dbReference type="Google" id="ProtNLM"/>
    </source>
</evidence>